<dbReference type="InterPro" id="IPR050095">
    <property type="entry name" value="ECF_ABC_transporter_ATP-bd"/>
</dbReference>
<evidence type="ECO:0000256" key="6">
    <source>
        <dbReference type="ARBA" id="ARBA00022840"/>
    </source>
</evidence>
<evidence type="ECO:0000256" key="4">
    <source>
        <dbReference type="ARBA" id="ARBA00022475"/>
    </source>
</evidence>
<dbReference type="PANTHER" id="PTHR43553:SF24">
    <property type="entry name" value="ENERGY-COUPLING FACTOR TRANSPORTER ATP-BINDING PROTEIN ECFA1"/>
    <property type="match status" value="1"/>
</dbReference>
<accession>A0A7C4BBN3</accession>
<dbReference type="GO" id="GO:0005524">
    <property type="term" value="F:ATP binding"/>
    <property type="evidence" value="ECO:0007669"/>
    <property type="project" value="UniProtKB-KW"/>
</dbReference>
<dbReference type="GO" id="GO:0016887">
    <property type="term" value="F:ATP hydrolysis activity"/>
    <property type="evidence" value="ECO:0007669"/>
    <property type="project" value="InterPro"/>
</dbReference>
<evidence type="ECO:0000256" key="2">
    <source>
        <dbReference type="ARBA" id="ARBA00005417"/>
    </source>
</evidence>
<dbReference type="PROSITE" id="PS50893">
    <property type="entry name" value="ABC_TRANSPORTER_2"/>
    <property type="match status" value="1"/>
</dbReference>
<keyword evidence="5" id="KW-0547">Nucleotide-binding</keyword>
<evidence type="ECO:0000256" key="8">
    <source>
        <dbReference type="ARBA" id="ARBA00023136"/>
    </source>
</evidence>
<dbReference type="InterPro" id="IPR027417">
    <property type="entry name" value="P-loop_NTPase"/>
</dbReference>
<evidence type="ECO:0000259" key="10">
    <source>
        <dbReference type="PROSITE" id="PS50893"/>
    </source>
</evidence>
<comment type="subcellular location">
    <subcellularLocation>
        <location evidence="1">Cell membrane</location>
        <topology evidence="1">Peripheral membrane protein</topology>
    </subcellularLocation>
</comment>
<dbReference type="EMBL" id="DTFI01000234">
    <property type="protein sequence ID" value="HGI44319.1"/>
    <property type="molecule type" value="Genomic_DNA"/>
</dbReference>
<proteinExistence type="inferred from homology"/>
<dbReference type="InterPro" id="IPR003439">
    <property type="entry name" value="ABC_transporter-like_ATP-bd"/>
</dbReference>
<protein>
    <submittedName>
        <fullName evidence="11">ABC transporter ATP-binding protein</fullName>
    </submittedName>
</protein>
<gene>
    <name evidence="11" type="ORF">ENV17_08055</name>
</gene>
<dbReference type="AlphaFoldDB" id="A0A7C4BBN3"/>
<dbReference type="GO" id="GO:0043190">
    <property type="term" value="C:ATP-binding cassette (ABC) transporter complex"/>
    <property type="evidence" value="ECO:0007669"/>
    <property type="project" value="TreeGrafter"/>
</dbReference>
<dbReference type="FunFam" id="3.40.50.300:FF:000224">
    <property type="entry name" value="Energy-coupling factor transporter ATP-binding protein EcfA"/>
    <property type="match status" value="1"/>
</dbReference>
<comment type="function">
    <text evidence="9">Probably part of an ABC transporter complex. Responsible for energy coupling to the transport system.</text>
</comment>
<dbReference type="CDD" id="cd03225">
    <property type="entry name" value="ABC_cobalt_CbiO_domain1"/>
    <property type="match status" value="1"/>
</dbReference>
<evidence type="ECO:0000256" key="3">
    <source>
        <dbReference type="ARBA" id="ARBA00022448"/>
    </source>
</evidence>
<dbReference type="Gene3D" id="3.40.50.300">
    <property type="entry name" value="P-loop containing nucleotide triphosphate hydrolases"/>
    <property type="match status" value="1"/>
</dbReference>
<evidence type="ECO:0000256" key="7">
    <source>
        <dbReference type="ARBA" id="ARBA00022967"/>
    </source>
</evidence>
<keyword evidence="4" id="KW-1003">Cell membrane</keyword>
<dbReference type="PANTHER" id="PTHR43553">
    <property type="entry name" value="HEAVY METAL TRANSPORTER"/>
    <property type="match status" value="1"/>
</dbReference>
<dbReference type="SMART" id="SM00382">
    <property type="entry name" value="AAA"/>
    <property type="match status" value="1"/>
</dbReference>
<dbReference type="SUPFAM" id="SSF52540">
    <property type="entry name" value="P-loop containing nucleoside triphosphate hydrolases"/>
    <property type="match status" value="1"/>
</dbReference>
<dbReference type="InterPro" id="IPR015856">
    <property type="entry name" value="ABC_transpr_CbiO/EcfA_su"/>
</dbReference>
<dbReference type="Pfam" id="PF00005">
    <property type="entry name" value="ABC_tran"/>
    <property type="match status" value="1"/>
</dbReference>
<feature type="domain" description="ABC transporter" evidence="10">
    <location>
        <begin position="12"/>
        <end position="246"/>
    </location>
</feature>
<name>A0A7C4BBN3_THEPE</name>
<reference evidence="11" key="1">
    <citation type="journal article" date="2020" name="mSystems">
        <title>Genome- and Community-Level Interaction Insights into Carbon Utilization and Element Cycling Functions of Hydrothermarchaeota in Hydrothermal Sediment.</title>
        <authorList>
            <person name="Zhou Z."/>
            <person name="Liu Y."/>
            <person name="Xu W."/>
            <person name="Pan J."/>
            <person name="Luo Z.H."/>
            <person name="Li M."/>
        </authorList>
    </citation>
    <scope>NUCLEOTIDE SEQUENCE [LARGE SCALE GENOMIC DNA]</scope>
    <source>
        <strain evidence="11">SpSt-735</strain>
    </source>
</reference>
<comment type="caution">
    <text evidence="11">The sequence shown here is derived from an EMBL/GenBank/DDBJ whole genome shotgun (WGS) entry which is preliminary data.</text>
</comment>
<keyword evidence="6 11" id="KW-0067">ATP-binding</keyword>
<comment type="similarity">
    <text evidence="2">Belongs to the ABC transporter superfamily.</text>
</comment>
<dbReference type="GO" id="GO:0042626">
    <property type="term" value="F:ATPase-coupled transmembrane transporter activity"/>
    <property type="evidence" value="ECO:0007669"/>
    <property type="project" value="TreeGrafter"/>
</dbReference>
<sequence>MSSVVNMSDVLIKVEELWFRYSGASSWALRGVNLSVSKGELIAIIGQNGGGKTTLAKCIAGLLKPTRGRILVENLDTSITPTHEIVKRVGYVFQNPSHQIFESKVWDEVAYGPRNLGLPPDEVENRVKWALSKVGLSGYEDYNPYDLDYGKMKLLTVASVLAMKPKVLILDEPTTGQDHKGRRLLAELVLKLNEEGITVITITHDMKFVAETARRTILMAGGEVVLDGPTPVVMYAVDILGKNAIKPPQVVQLSVELKRRGIDINAMTVREAFEKIQELLERRYENPLRKIEHLE</sequence>
<keyword evidence="3" id="KW-0813">Transport</keyword>
<organism evidence="11">
    <name type="scientific">Thermofilum pendens</name>
    <dbReference type="NCBI Taxonomy" id="2269"/>
    <lineage>
        <taxon>Archaea</taxon>
        <taxon>Thermoproteota</taxon>
        <taxon>Thermoprotei</taxon>
        <taxon>Thermofilales</taxon>
        <taxon>Thermofilaceae</taxon>
        <taxon>Thermofilum</taxon>
    </lineage>
</organism>
<evidence type="ECO:0000256" key="1">
    <source>
        <dbReference type="ARBA" id="ARBA00004202"/>
    </source>
</evidence>
<evidence type="ECO:0000313" key="11">
    <source>
        <dbReference type="EMBL" id="HGI44319.1"/>
    </source>
</evidence>
<dbReference type="InterPro" id="IPR003593">
    <property type="entry name" value="AAA+_ATPase"/>
</dbReference>
<keyword evidence="7" id="KW-1278">Translocase</keyword>
<evidence type="ECO:0000256" key="5">
    <source>
        <dbReference type="ARBA" id="ARBA00022741"/>
    </source>
</evidence>
<keyword evidence="8" id="KW-0472">Membrane</keyword>
<evidence type="ECO:0000256" key="9">
    <source>
        <dbReference type="ARBA" id="ARBA00025157"/>
    </source>
</evidence>